<dbReference type="EMBL" id="BK014700">
    <property type="protein sequence ID" value="DAD68336.1"/>
    <property type="molecule type" value="Genomic_DNA"/>
</dbReference>
<proteinExistence type="predicted"/>
<evidence type="ECO:0000313" key="1">
    <source>
        <dbReference type="EMBL" id="DAD68336.1"/>
    </source>
</evidence>
<name>A0A8S5LEE8_9CAUD</name>
<sequence>MKRSLNYILSPSEFLQELRGRGISDSTLRSASEKWFTETYVKRNTKPFEQDSSGAVLQVGKIYSFDYSDPKYKEELDFYSALPIMLCIGHRKTKDGKVNPIGINLTFMPPKIRLAYLDIVWKKFDTLIIRGNIQKLMEGKDGRQRLLPLFYSVNKMIARNLGWEFAIRSYIPSRIKTEPEIITYTDWWKLCVFTNKFLEKKNIQEVYYLYKKAMNPDYKIGKKEKPVKVETVTIKELKERIKGNR</sequence>
<organism evidence="1">
    <name type="scientific">Myoviridae sp. ctBDS4</name>
    <dbReference type="NCBI Taxonomy" id="2823537"/>
    <lineage>
        <taxon>Viruses</taxon>
        <taxon>Duplodnaviria</taxon>
        <taxon>Heunggongvirae</taxon>
        <taxon>Uroviricota</taxon>
        <taxon>Caudoviricetes</taxon>
    </lineage>
</organism>
<protein>
    <submittedName>
        <fullName evidence="1">DNA end protector protein</fullName>
    </submittedName>
</protein>
<accession>A0A8S5LEE8</accession>
<reference evidence="1" key="1">
    <citation type="journal article" date="2021" name="Proc. Natl. Acad. Sci. U.S.A.">
        <title>A Catalog of Tens of Thousands of Viruses from Human Metagenomes Reveals Hidden Associations with Chronic Diseases.</title>
        <authorList>
            <person name="Tisza M.J."/>
            <person name="Buck C.B."/>
        </authorList>
    </citation>
    <scope>NUCLEOTIDE SEQUENCE</scope>
    <source>
        <strain evidence="1">CtBDS4</strain>
    </source>
</reference>